<feature type="domain" description="THH1/TOM1/TOM3" evidence="7">
    <location>
        <begin position="28"/>
        <end position="127"/>
    </location>
</feature>
<dbReference type="PANTHER" id="PTHR31142">
    <property type="entry name" value="TOBAMOVIRUS MULTIPLICATION PROTEIN 1-LIKE ISOFORM X1"/>
    <property type="match status" value="1"/>
</dbReference>
<accession>A0A199W7B2</accession>
<comment type="similarity">
    <text evidence="2">Belongs to the plant tobamovirus multiplication TOM1 protein family.</text>
</comment>
<evidence type="ECO:0000259" key="7">
    <source>
        <dbReference type="Pfam" id="PF06454"/>
    </source>
</evidence>
<keyword evidence="4 6" id="KW-1133">Transmembrane helix</keyword>
<feature type="transmembrane region" description="Helical" evidence="6">
    <location>
        <begin position="214"/>
        <end position="234"/>
    </location>
</feature>
<sequence>MARLGEGGGGGGRGRSCVPPPVVAADAVLAVVDGAIAIVAFLQLLRIHLRNQQLGWTRQKIFHVMIGSSNVGFLAFFLCTIVATCEGWGCWSHGCGFILMACPQILFLAAFLLLLSFWVDLCHQTNDEEEEDDEHTYNEALLDKRKNKPGAMHADVRRRCCSFRSIHVGSRQKFVILVVVLIFVLMAAFAVLIWVGRGRNQIDSSLVARVYLDIFSAAILLLGGAFACYGFLLFSKMSKVRSEMVSAEMWKVASLAAVCLVCFTSSSILALVTNVPLQVLSYWPSKHFNSIGSSVFMFLYYLFGSSVPSAFVLWVMRDMPPRLSTDIPTHSRVVTLFTDRATTTQYPQWRTAVTSSQSKALKASPI</sequence>
<dbReference type="InterPro" id="IPR036259">
    <property type="entry name" value="MFS_trans_sf"/>
</dbReference>
<evidence type="ECO:0000256" key="5">
    <source>
        <dbReference type="ARBA" id="ARBA00023136"/>
    </source>
</evidence>
<dbReference type="SUPFAM" id="SSF103473">
    <property type="entry name" value="MFS general substrate transporter"/>
    <property type="match status" value="1"/>
</dbReference>
<keyword evidence="3 6" id="KW-0812">Transmembrane</keyword>
<feature type="transmembrane region" description="Helical" evidence="6">
    <location>
        <begin position="28"/>
        <end position="49"/>
    </location>
</feature>
<comment type="caution">
    <text evidence="8">The sequence shown here is derived from an EMBL/GenBank/DDBJ whole genome shotgun (WGS) entry which is preliminary data.</text>
</comment>
<dbReference type="InterPro" id="IPR009457">
    <property type="entry name" value="THH1/TOM1/TOM3_dom"/>
</dbReference>
<proteinExistence type="inferred from homology"/>
<protein>
    <submittedName>
        <fullName evidence="8">Tobamovirus multiplication protein 1</fullName>
    </submittedName>
</protein>
<feature type="transmembrane region" description="Helical" evidence="6">
    <location>
        <begin position="295"/>
        <end position="316"/>
    </location>
</feature>
<evidence type="ECO:0000256" key="1">
    <source>
        <dbReference type="ARBA" id="ARBA00004128"/>
    </source>
</evidence>
<feature type="transmembrane region" description="Helical" evidence="6">
    <location>
        <begin position="255"/>
        <end position="275"/>
    </location>
</feature>
<evidence type="ECO:0000256" key="6">
    <source>
        <dbReference type="SAM" id="Phobius"/>
    </source>
</evidence>
<comment type="subcellular location">
    <subcellularLocation>
        <location evidence="1">Vacuole membrane</location>
        <topology evidence="1">Multi-pass membrane protein</topology>
    </subcellularLocation>
</comment>
<dbReference type="STRING" id="4615.A0A199W7B2"/>
<feature type="transmembrane region" description="Helical" evidence="6">
    <location>
        <begin position="96"/>
        <end position="119"/>
    </location>
</feature>
<evidence type="ECO:0000313" key="9">
    <source>
        <dbReference type="Proteomes" id="UP000092600"/>
    </source>
</evidence>
<dbReference type="EMBL" id="LSRQ01000122">
    <property type="protein sequence ID" value="OAY85131.1"/>
    <property type="molecule type" value="Genomic_DNA"/>
</dbReference>
<dbReference type="InterPro" id="IPR040226">
    <property type="entry name" value="THH1/TOM1/TOM3"/>
</dbReference>
<gene>
    <name evidence="8" type="ORF">ACMD2_04034</name>
</gene>
<name>A0A199W7B2_ANACO</name>
<evidence type="ECO:0000256" key="3">
    <source>
        <dbReference type="ARBA" id="ARBA00022692"/>
    </source>
</evidence>
<feature type="domain" description="THH1/TOM1/TOM3" evidence="7">
    <location>
        <begin position="172"/>
        <end position="324"/>
    </location>
</feature>
<keyword evidence="5 6" id="KW-0472">Membrane</keyword>
<evidence type="ECO:0000256" key="4">
    <source>
        <dbReference type="ARBA" id="ARBA00022989"/>
    </source>
</evidence>
<evidence type="ECO:0000313" key="8">
    <source>
        <dbReference type="EMBL" id="OAY85131.1"/>
    </source>
</evidence>
<feature type="transmembrane region" description="Helical" evidence="6">
    <location>
        <begin position="61"/>
        <end position="84"/>
    </location>
</feature>
<dbReference type="PANTHER" id="PTHR31142:SF4">
    <property type="entry name" value="OS01G0751300 PROTEIN"/>
    <property type="match status" value="1"/>
</dbReference>
<feature type="transmembrane region" description="Helical" evidence="6">
    <location>
        <begin position="174"/>
        <end position="194"/>
    </location>
</feature>
<dbReference type="Pfam" id="PF06454">
    <property type="entry name" value="THH1_TOM1-3_dom"/>
    <property type="match status" value="2"/>
</dbReference>
<evidence type="ECO:0000256" key="2">
    <source>
        <dbReference type="ARBA" id="ARBA00006779"/>
    </source>
</evidence>
<dbReference type="Proteomes" id="UP000092600">
    <property type="component" value="Unassembled WGS sequence"/>
</dbReference>
<dbReference type="GO" id="GO:0005774">
    <property type="term" value="C:vacuolar membrane"/>
    <property type="evidence" value="ECO:0007669"/>
    <property type="project" value="UniProtKB-SubCell"/>
</dbReference>
<reference evidence="8 9" key="1">
    <citation type="journal article" date="2016" name="DNA Res.">
        <title>The draft genome of MD-2 pineapple using hybrid error correction of long reads.</title>
        <authorList>
            <person name="Redwan R.M."/>
            <person name="Saidin A."/>
            <person name="Kumar S.V."/>
        </authorList>
    </citation>
    <scope>NUCLEOTIDE SEQUENCE [LARGE SCALE GENOMIC DNA]</scope>
    <source>
        <strain evidence="9">cv. MD2</strain>
        <tissue evidence="8">Leaf</tissue>
    </source>
</reference>
<organism evidence="8 9">
    <name type="scientific">Ananas comosus</name>
    <name type="common">Pineapple</name>
    <name type="synonym">Ananas ananas</name>
    <dbReference type="NCBI Taxonomy" id="4615"/>
    <lineage>
        <taxon>Eukaryota</taxon>
        <taxon>Viridiplantae</taxon>
        <taxon>Streptophyta</taxon>
        <taxon>Embryophyta</taxon>
        <taxon>Tracheophyta</taxon>
        <taxon>Spermatophyta</taxon>
        <taxon>Magnoliopsida</taxon>
        <taxon>Liliopsida</taxon>
        <taxon>Poales</taxon>
        <taxon>Bromeliaceae</taxon>
        <taxon>Bromelioideae</taxon>
        <taxon>Ananas</taxon>
    </lineage>
</organism>
<dbReference type="AlphaFoldDB" id="A0A199W7B2"/>